<keyword evidence="5" id="KW-1185">Reference proteome</keyword>
<dbReference type="PANTHER" id="PTHR30273:SF2">
    <property type="entry name" value="PROTEIN FECR"/>
    <property type="match status" value="1"/>
</dbReference>
<feature type="domain" description="FecR protein" evidence="2">
    <location>
        <begin position="192"/>
        <end position="296"/>
    </location>
</feature>
<dbReference type="Pfam" id="PF04773">
    <property type="entry name" value="FecR"/>
    <property type="match status" value="1"/>
</dbReference>
<dbReference type="OrthoDB" id="1452822at2"/>
<evidence type="ECO:0000256" key="1">
    <source>
        <dbReference type="SAM" id="Phobius"/>
    </source>
</evidence>
<gene>
    <name evidence="4" type="ORF">FDK13_09440</name>
</gene>
<dbReference type="Gene3D" id="2.60.120.1440">
    <property type="match status" value="1"/>
</dbReference>
<keyword evidence="1" id="KW-0472">Membrane</keyword>
<dbReference type="Proteomes" id="UP000304900">
    <property type="component" value="Unassembled WGS sequence"/>
</dbReference>
<dbReference type="PANTHER" id="PTHR30273">
    <property type="entry name" value="PERIPLASMIC SIGNAL SENSOR AND SIGMA FACTOR ACTIVATOR FECR-RELATED"/>
    <property type="match status" value="1"/>
</dbReference>
<sequence length="413" mass="45785">MYLGKAHVAYTNRKLMNSEEAKLLLQRYRMGLCSDSEKKAVEAWFDTLASQQEVNWTELEKMQFGDSLRSNVMKAVRQDAPVVSAGKNKVFPFLRYASAAIILFTIGLGAYFLVLQKREPSAVSVKMQPDKEDIAPGRDGAILTLADGRQILLDSAGNGNLAMEGSTVIRNNNGQIQYDGQGALASENLYNTMTTPKGRQYALILSDGTRVWLNAGSSITYPTVFKKNDRRVTITGEAYLEVAHLPDVTQNASERNIPFTVLVGDLEIKVLGTRFNINAYPDEASIKTTLLEGSVQLMKNGKTSLLSPGQQAIISGNSTMKVYSGANLDEALAWRNGLFTFDDADIETVMRQLARWYDMEVYFEGEIPTETFWGDLQRNANLSSVLKVLEKSGVKFTIDGKKVRVLQVLPPPR</sequence>
<evidence type="ECO:0000259" key="3">
    <source>
        <dbReference type="Pfam" id="PF16344"/>
    </source>
</evidence>
<evidence type="ECO:0000313" key="5">
    <source>
        <dbReference type="Proteomes" id="UP000304900"/>
    </source>
</evidence>
<dbReference type="InterPro" id="IPR006860">
    <property type="entry name" value="FecR"/>
</dbReference>
<feature type="transmembrane region" description="Helical" evidence="1">
    <location>
        <begin position="93"/>
        <end position="114"/>
    </location>
</feature>
<name>A0A4U6D6X1_9BACT</name>
<proteinExistence type="predicted"/>
<evidence type="ECO:0000313" key="4">
    <source>
        <dbReference type="EMBL" id="TKT92205.1"/>
    </source>
</evidence>
<evidence type="ECO:0000259" key="2">
    <source>
        <dbReference type="Pfam" id="PF04773"/>
    </source>
</evidence>
<reference evidence="4 5" key="1">
    <citation type="submission" date="2019-05" db="EMBL/GenBank/DDBJ databases">
        <title>Dyadobacter AR-3-8 sp. nov., isolated from arctic soil.</title>
        <authorList>
            <person name="Chaudhary D.K."/>
        </authorList>
    </citation>
    <scope>NUCLEOTIDE SEQUENCE [LARGE SCALE GENOMIC DNA]</scope>
    <source>
        <strain evidence="4 5">AR-3-8</strain>
    </source>
</reference>
<dbReference type="Gene3D" id="3.55.50.30">
    <property type="match status" value="1"/>
</dbReference>
<dbReference type="GO" id="GO:0016989">
    <property type="term" value="F:sigma factor antagonist activity"/>
    <property type="evidence" value="ECO:0007669"/>
    <property type="project" value="TreeGrafter"/>
</dbReference>
<protein>
    <submittedName>
        <fullName evidence="4">DUF4974 domain-containing protein</fullName>
    </submittedName>
</protein>
<dbReference type="Pfam" id="PF16344">
    <property type="entry name" value="FecR_C"/>
    <property type="match status" value="1"/>
</dbReference>
<dbReference type="EMBL" id="SZVO01000004">
    <property type="protein sequence ID" value="TKT92205.1"/>
    <property type="molecule type" value="Genomic_DNA"/>
</dbReference>
<organism evidence="4 5">
    <name type="scientific">Dyadobacter frigoris</name>
    <dbReference type="NCBI Taxonomy" id="2576211"/>
    <lineage>
        <taxon>Bacteria</taxon>
        <taxon>Pseudomonadati</taxon>
        <taxon>Bacteroidota</taxon>
        <taxon>Cytophagia</taxon>
        <taxon>Cytophagales</taxon>
        <taxon>Spirosomataceae</taxon>
        <taxon>Dyadobacter</taxon>
    </lineage>
</organism>
<keyword evidence="1" id="KW-1133">Transmembrane helix</keyword>
<accession>A0A4U6D6X1</accession>
<comment type="caution">
    <text evidence="4">The sequence shown here is derived from an EMBL/GenBank/DDBJ whole genome shotgun (WGS) entry which is preliminary data.</text>
</comment>
<dbReference type="InterPro" id="IPR012373">
    <property type="entry name" value="Ferrdict_sens_TM"/>
</dbReference>
<dbReference type="InterPro" id="IPR032508">
    <property type="entry name" value="FecR_C"/>
</dbReference>
<dbReference type="AlphaFoldDB" id="A0A4U6D6X1"/>
<feature type="domain" description="Protein FecR C-terminal" evidence="3">
    <location>
        <begin position="339"/>
        <end position="404"/>
    </location>
</feature>
<keyword evidence="1" id="KW-0812">Transmembrane</keyword>